<dbReference type="EMBL" id="BAAAAF010000012">
    <property type="protein sequence ID" value="GAA0036763.1"/>
    <property type="molecule type" value="Genomic_DNA"/>
</dbReference>
<dbReference type="InterPro" id="IPR036390">
    <property type="entry name" value="WH_DNA-bd_sf"/>
</dbReference>
<dbReference type="SMART" id="SM00347">
    <property type="entry name" value="HTH_MARR"/>
    <property type="match status" value="1"/>
</dbReference>
<dbReference type="Pfam" id="PF12802">
    <property type="entry name" value="MarR_2"/>
    <property type="match status" value="1"/>
</dbReference>
<dbReference type="Proteomes" id="UP001498238">
    <property type="component" value="Unassembled WGS sequence"/>
</dbReference>
<proteinExistence type="predicted"/>
<protein>
    <recommendedName>
        <fullName evidence="1">HTH marR-type domain-containing protein</fullName>
    </recommendedName>
</protein>
<comment type="caution">
    <text evidence="2">The sequence shown here is derived from an EMBL/GenBank/DDBJ whole genome shotgun (WGS) entry which is preliminary data.</text>
</comment>
<evidence type="ECO:0000259" key="1">
    <source>
        <dbReference type="PROSITE" id="PS50995"/>
    </source>
</evidence>
<sequence>MDLAFELHDLVRTLDRWAEKILQPEGLSYNQYVALVILGQHPGITGRTLAGALGVTEAAGSGIVKVLLGAGYVDNLAAAGSGNRRELHLTEVGAEKAAHCGRLLGSSLDDNARTIGLDPQVLAQTIRDLHDEVRTVRSSSPDS</sequence>
<organism evidence="2 3">
    <name type="scientific">Brevibacterium metallidurans</name>
    <dbReference type="NCBI Taxonomy" id="1482676"/>
    <lineage>
        <taxon>Bacteria</taxon>
        <taxon>Bacillati</taxon>
        <taxon>Actinomycetota</taxon>
        <taxon>Actinomycetes</taxon>
        <taxon>Micrococcales</taxon>
        <taxon>Brevibacteriaceae</taxon>
        <taxon>Brevibacterium</taxon>
    </lineage>
</organism>
<keyword evidence="3" id="KW-1185">Reference proteome</keyword>
<dbReference type="InterPro" id="IPR000835">
    <property type="entry name" value="HTH_MarR-typ"/>
</dbReference>
<dbReference type="Gene3D" id="1.10.10.10">
    <property type="entry name" value="Winged helix-like DNA-binding domain superfamily/Winged helix DNA-binding domain"/>
    <property type="match status" value="1"/>
</dbReference>
<dbReference type="SUPFAM" id="SSF46785">
    <property type="entry name" value="Winged helix' DNA-binding domain"/>
    <property type="match status" value="1"/>
</dbReference>
<dbReference type="InterPro" id="IPR036388">
    <property type="entry name" value="WH-like_DNA-bd_sf"/>
</dbReference>
<evidence type="ECO:0000313" key="2">
    <source>
        <dbReference type="EMBL" id="GAA0036763.1"/>
    </source>
</evidence>
<accession>A0ABP3CA85</accession>
<dbReference type="RefSeq" id="WP_339393490.1">
    <property type="nucleotide sequence ID" value="NZ_BAAAAF010000012.1"/>
</dbReference>
<reference evidence="2 3" key="1">
    <citation type="submission" date="2024-01" db="EMBL/GenBank/DDBJ databases">
        <title>Characterization of antibiotic resistant novel bacterial strains and their environmental applications.</title>
        <authorList>
            <person name="Manzoor S."/>
            <person name="Abbas S."/>
            <person name="Arshad M."/>
            <person name="Ahmed I."/>
        </authorList>
    </citation>
    <scope>NUCLEOTIDE SEQUENCE [LARGE SCALE GENOMIC DNA]</scope>
    <source>
        <strain evidence="2 3">NCCP-602</strain>
    </source>
</reference>
<gene>
    <name evidence="2" type="ORF">NCCP602_27240</name>
</gene>
<feature type="domain" description="HTH marR-type" evidence="1">
    <location>
        <begin position="1"/>
        <end position="135"/>
    </location>
</feature>
<dbReference type="PROSITE" id="PS50995">
    <property type="entry name" value="HTH_MARR_2"/>
    <property type="match status" value="1"/>
</dbReference>
<name>A0ABP3CA85_9MICO</name>
<evidence type="ECO:0000313" key="3">
    <source>
        <dbReference type="Proteomes" id="UP001498238"/>
    </source>
</evidence>